<dbReference type="AlphaFoldDB" id="A0AA35SDP8"/>
<dbReference type="Proteomes" id="UP001174909">
    <property type="component" value="Unassembled WGS sequence"/>
</dbReference>
<sequence>MWSHQCHLEEQPRHRTSEHNHQLAWGPQQWSQTL</sequence>
<feature type="compositionally biased region" description="Basic and acidic residues" evidence="1">
    <location>
        <begin position="1"/>
        <end position="21"/>
    </location>
</feature>
<reference evidence="2" key="1">
    <citation type="submission" date="2023-03" db="EMBL/GenBank/DDBJ databases">
        <authorList>
            <person name="Steffen K."/>
            <person name="Cardenas P."/>
        </authorList>
    </citation>
    <scope>NUCLEOTIDE SEQUENCE</scope>
</reference>
<evidence type="ECO:0000313" key="2">
    <source>
        <dbReference type="EMBL" id="CAI8027559.1"/>
    </source>
</evidence>
<protein>
    <submittedName>
        <fullName evidence="2">Uncharacterized protein</fullName>
    </submittedName>
</protein>
<organism evidence="2 3">
    <name type="scientific">Geodia barretti</name>
    <name type="common">Barrett's horny sponge</name>
    <dbReference type="NCBI Taxonomy" id="519541"/>
    <lineage>
        <taxon>Eukaryota</taxon>
        <taxon>Metazoa</taxon>
        <taxon>Porifera</taxon>
        <taxon>Demospongiae</taxon>
        <taxon>Heteroscleromorpha</taxon>
        <taxon>Tetractinellida</taxon>
        <taxon>Astrophorina</taxon>
        <taxon>Geodiidae</taxon>
        <taxon>Geodia</taxon>
    </lineage>
</organism>
<comment type="caution">
    <text evidence="2">The sequence shown here is derived from an EMBL/GenBank/DDBJ whole genome shotgun (WGS) entry which is preliminary data.</text>
</comment>
<gene>
    <name evidence="2" type="ORF">GBAR_LOCUS15742</name>
</gene>
<feature type="region of interest" description="Disordered" evidence="1">
    <location>
        <begin position="1"/>
        <end position="34"/>
    </location>
</feature>
<evidence type="ECO:0000313" key="3">
    <source>
        <dbReference type="Proteomes" id="UP001174909"/>
    </source>
</evidence>
<keyword evidence="3" id="KW-1185">Reference proteome</keyword>
<proteinExistence type="predicted"/>
<accession>A0AA35SDP8</accession>
<dbReference type="EMBL" id="CASHTH010002286">
    <property type="protein sequence ID" value="CAI8027559.1"/>
    <property type="molecule type" value="Genomic_DNA"/>
</dbReference>
<name>A0AA35SDP8_GEOBA</name>
<evidence type="ECO:0000256" key="1">
    <source>
        <dbReference type="SAM" id="MobiDB-lite"/>
    </source>
</evidence>